<feature type="region of interest" description="Disordered" evidence="8">
    <location>
        <begin position="124"/>
        <end position="145"/>
    </location>
</feature>
<dbReference type="AlphaFoldDB" id="A0A8H4IK42"/>
<dbReference type="Pfam" id="PF01545">
    <property type="entry name" value="Cation_efflux"/>
    <property type="match status" value="2"/>
</dbReference>
<dbReference type="Gene3D" id="1.20.1510.10">
    <property type="entry name" value="Cation efflux protein transmembrane domain"/>
    <property type="match status" value="1"/>
</dbReference>
<dbReference type="SUPFAM" id="SSF161111">
    <property type="entry name" value="Cation efflux protein transmembrane domain-like"/>
    <property type="match status" value="1"/>
</dbReference>
<keyword evidence="5 9" id="KW-1133">Transmembrane helix</keyword>
<evidence type="ECO:0000256" key="5">
    <source>
        <dbReference type="ARBA" id="ARBA00022989"/>
    </source>
</evidence>
<dbReference type="Proteomes" id="UP000572817">
    <property type="component" value="Unassembled WGS sequence"/>
</dbReference>
<proteinExistence type="inferred from homology"/>
<feature type="transmembrane region" description="Helical" evidence="9">
    <location>
        <begin position="162"/>
        <end position="181"/>
    </location>
</feature>
<dbReference type="GO" id="GO:0016020">
    <property type="term" value="C:membrane"/>
    <property type="evidence" value="ECO:0007669"/>
    <property type="project" value="UniProtKB-SubCell"/>
</dbReference>
<keyword evidence="6" id="KW-0406">Ion transport</keyword>
<feature type="domain" description="Cation efflux protein transmembrane" evidence="10">
    <location>
        <begin position="162"/>
        <end position="252"/>
    </location>
</feature>
<keyword evidence="4 9" id="KW-0812">Transmembrane</keyword>
<keyword evidence="7 9" id="KW-0472">Membrane</keyword>
<evidence type="ECO:0000256" key="8">
    <source>
        <dbReference type="SAM" id="MobiDB-lite"/>
    </source>
</evidence>
<dbReference type="PANTHER" id="PTHR43840">
    <property type="entry name" value="MITOCHONDRIAL METAL TRANSPORTER 1-RELATED"/>
    <property type="match status" value="1"/>
</dbReference>
<name>A0A8H4IK42_9PEZI</name>
<dbReference type="GO" id="GO:0098771">
    <property type="term" value="P:inorganic ion homeostasis"/>
    <property type="evidence" value="ECO:0007669"/>
    <property type="project" value="UniProtKB-ARBA"/>
</dbReference>
<evidence type="ECO:0000313" key="11">
    <source>
        <dbReference type="EMBL" id="KAF4301897.1"/>
    </source>
</evidence>
<keyword evidence="3" id="KW-0813">Transport</keyword>
<dbReference type="FunFam" id="3.30.70.1350:FF:000010">
    <property type="entry name" value="Cation efflux family protein, putative"/>
    <property type="match status" value="1"/>
</dbReference>
<dbReference type="GO" id="GO:0005739">
    <property type="term" value="C:mitochondrion"/>
    <property type="evidence" value="ECO:0007669"/>
    <property type="project" value="UniProtKB-ARBA"/>
</dbReference>
<evidence type="ECO:0000256" key="9">
    <source>
        <dbReference type="SAM" id="Phobius"/>
    </source>
</evidence>
<feature type="compositionally biased region" description="Basic and acidic residues" evidence="8">
    <location>
        <begin position="510"/>
        <end position="530"/>
    </location>
</feature>
<accession>A0A8H4IK42</accession>
<evidence type="ECO:0000259" key="10">
    <source>
        <dbReference type="Pfam" id="PF01545"/>
    </source>
</evidence>
<comment type="caution">
    <text evidence="11">The sequence shown here is derived from an EMBL/GenBank/DDBJ whole genome shotgun (WGS) entry which is preliminary data.</text>
</comment>
<dbReference type="GO" id="GO:0008324">
    <property type="term" value="F:monoatomic cation transmembrane transporter activity"/>
    <property type="evidence" value="ECO:0007669"/>
    <property type="project" value="InterPro"/>
</dbReference>
<comment type="subcellular location">
    <subcellularLocation>
        <location evidence="1">Membrane</location>
        <topology evidence="1">Multi-pass membrane protein</topology>
    </subcellularLocation>
</comment>
<feature type="compositionally biased region" description="Basic residues" evidence="8">
    <location>
        <begin position="128"/>
        <end position="141"/>
    </location>
</feature>
<dbReference type="FunFam" id="1.20.1510.10:FF:000013">
    <property type="entry name" value="Cation efflux family protein"/>
    <property type="match status" value="1"/>
</dbReference>
<evidence type="ECO:0000256" key="4">
    <source>
        <dbReference type="ARBA" id="ARBA00022692"/>
    </source>
</evidence>
<evidence type="ECO:0000256" key="7">
    <source>
        <dbReference type="ARBA" id="ARBA00023136"/>
    </source>
</evidence>
<organism evidence="11 12">
    <name type="scientific">Botryosphaeria dothidea</name>
    <dbReference type="NCBI Taxonomy" id="55169"/>
    <lineage>
        <taxon>Eukaryota</taxon>
        <taxon>Fungi</taxon>
        <taxon>Dikarya</taxon>
        <taxon>Ascomycota</taxon>
        <taxon>Pezizomycotina</taxon>
        <taxon>Dothideomycetes</taxon>
        <taxon>Dothideomycetes incertae sedis</taxon>
        <taxon>Botryosphaeriales</taxon>
        <taxon>Botryosphaeriaceae</taxon>
        <taxon>Botryosphaeria</taxon>
    </lineage>
</organism>
<dbReference type="EMBL" id="WWBZ02000073">
    <property type="protein sequence ID" value="KAF4301897.1"/>
    <property type="molecule type" value="Genomic_DNA"/>
</dbReference>
<reference evidence="11" key="1">
    <citation type="submission" date="2020-04" db="EMBL/GenBank/DDBJ databases">
        <title>Genome Assembly and Annotation of Botryosphaeria dothidea sdau 11-99, a Latent Pathogen of Apple Fruit Ring Rot in China.</title>
        <authorList>
            <person name="Yu C."/>
            <person name="Diao Y."/>
            <person name="Lu Q."/>
            <person name="Zhao J."/>
            <person name="Cui S."/>
            <person name="Peng C."/>
            <person name="He B."/>
            <person name="Liu H."/>
        </authorList>
    </citation>
    <scope>NUCLEOTIDE SEQUENCE [LARGE SCALE GENOMIC DNA]</scope>
    <source>
        <strain evidence="11">Sdau11-99</strain>
    </source>
</reference>
<evidence type="ECO:0000256" key="2">
    <source>
        <dbReference type="ARBA" id="ARBA00008873"/>
    </source>
</evidence>
<feature type="domain" description="Cation efflux protein transmembrane" evidence="10">
    <location>
        <begin position="301"/>
        <end position="392"/>
    </location>
</feature>
<dbReference type="OrthoDB" id="435980at2759"/>
<evidence type="ECO:0000256" key="3">
    <source>
        <dbReference type="ARBA" id="ARBA00022448"/>
    </source>
</evidence>
<dbReference type="PANTHER" id="PTHR43840:SF15">
    <property type="entry name" value="MITOCHONDRIAL METAL TRANSPORTER 1-RELATED"/>
    <property type="match status" value="1"/>
</dbReference>
<evidence type="ECO:0000256" key="6">
    <source>
        <dbReference type="ARBA" id="ARBA00023065"/>
    </source>
</evidence>
<dbReference type="InterPro" id="IPR002524">
    <property type="entry name" value="Cation_efflux"/>
</dbReference>
<evidence type="ECO:0000256" key="1">
    <source>
        <dbReference type="ARBA" id="ARBA00004141"/>
    </source>
</evidence>
<feature type="transmembrane region" description="Helical" evidence="9">
    <location>
        <begin position="231"/>
        <end position="252"/>
    </location>
</feature>
<feature type="transmembrane region" description="Helical" evidence="9">
    <location>
        <begin position="340"/>
        <end position="363"/>
    </location>
</feature>
<evidence type="ECO:0000313" key="12">
    <source>
        <dbReference type="Proteomes" id="UP000572817"/>
    </source>
</evidence>
<protein>
    <submittedName>
        <fullName evidence="11">Mitochondrial metal transporter 1</fullName>
    </submittedName>
</protein>
<keyword evidence="12" id="KW-1185">Reference proteome</keyword>
<feature type="region of interest" description="Disordered" evidence="8">
    <location>
        <begin position="495"/>
        <end position="538"/>
    </location>
</feature>
<dbReference type="InterPro" id="IPR058533">
    <property type="entry name" value="Cation_efflux_TM"/>
</dbReference>
<dbReference type="InterPro" id="IPR050291">
    <property type="entry name" value="CDF_Transporter"/>
</dbReference>
<gene>
    <name evidence="11" type="ORF">GTA08_BOTSDO10024</name>
</gene>
<dbReference type="InterPro" id="IPR027469">
    <property type="entry name" value="Cation_efflux_TMD_sf"/>
</dbReference>
<dbReference type="GO" id="GO:0030003">
    <property type="term" value="P:intracellular monoatomic cation homeostasis"/>
    <property type="evidence" value="ECO:0007669"/>
    <property type="project" value="UniProtKB-ARBA"/>
</dbReference>
<sequence length="538" mass="57742">MLARVACCNGASSLSVLRVVRPWDRLRVMAAGGPRSACASTSLAPSTIKLALGRALSTSTPAHSSSPAPSALFAPSSPRRLRVAVSSTPSNCPRCSSVFTTALARTPQSLRQLRKLNPAMSAIQTRSHAGHSHGHGHHHHHTDPTLLLSKDKNDAAVRITRLGLYLNVVLAIGKGIAGYYWNSKMLIGDAFHSLSDMVSDIMTLITVKWALRPPSERYPTGFGKIECLGSLGVSSILLLGGLGIGWSAMLTLSQMFAPELADALAHFDFLGLGHGHDHGHGDHGHSHSAIDMAAAVPSLNAAWLLIASAGVKEWLVYATRKVARERKSSVLFSNAMHHRIDSFTAILTAAIIMASNFATNAAWLDPVGSLIITGMVVKAGYENLFQAFSELIDVSIDDEIKSSVRRATSKALTDAGMYSESSDANAVQIKNVGGLKSGPNYLLELELAVPASWTIEQTNGVEDLVRARVGAKVRGAKCVKIRFVAADRERDGPDFLDEFIPSDVSAKSSPGDHEEHDHHHEHEHTHEHKANGGVTKRR</sequence>
<dbReference type="NCBIfam" id="TIGR01297">
    <property type="entry name" value="CDF"/>
    <property type="match status" value="1"/>
</dbReference>
<comment type="similarity">
    <text evidence="2">Belongs to the cation diffusion facilitator (CDF) transporter (TC 2.A.4) family. SLC30A subfamily.</text>
</comment>